<feature type="domain" description="HTH tetR-type" evidence="5">
    <location>
        <begin position="33"/>
        <end position="93"/>
    </location>
</feature>
<dbReference type="PRINTS" id="PR00455">
    <property type="entry name" value="HTHTETR"/>
</dbReference>
<evidence type="ECO:0000259" key="5">
    <source>
        <dbReference type="PROSITE" id="PS50977"/>
    </source>
</evidence>
<dbReference type="InterPro" id="IPR001647">
    <property type="entry name" value="HTH_TetR"/>
</dbReference>
<keyword evidence="1" id="KW-0805">Transcription regulation</keyword>
<feature type="DNA-binding region" description="H-T-H motif" evidence="4">
    <location>
        <begin position="56"/>
        <end position="75"/>
    </location>
</feature>
<proteinExistence type="predicted"/>
<name>A0ABS4Q2J9_9PSEU</name>
<organism evidence="6 7">
    <name type="scientific">Amycolatopsis magusensis</name>
    <dbReference type="NCBI Taxonomy" id="882444"/>
    <lineage>
        <taxon>Bacteria</taxon>
        <taxon>Bacillati</taxon>
        <taxon>Actinomycetota</taxon>
        <taxon>Actinomycetes</taxon>
        <taxon>Pseudonocardiales</taxon>
        <taxon>Pseudonocardiaceae</taxon>
        <taxon>Amycolatopsis</taxon>
    </lineage>
</organism>
<dbReference type="PANTHER" id="PTHR30055">
    <property type="entry name" value="HTH-TYPE TRANSCRIPTIONAL REGULATOR RUTR"/>
    <property type="match status" value="1"/>
</dbReference>
<evidence type="ECO:0000256" key="3">
    <source>
        <dbReference type="ARBA" id="ARBA00023163"/>
    </source>
</evidence>
<dbReference type="Proteomes" id="UP000741013">
    <property type="component" value="Unassembled WGS sequence"/>
</dbReference>
<dbReference type="SUPFAM" id="SSF46689">
    <property type="entry name" value="Homeodomain-like"/>
    <property type="match status" value="1"/>
</dbReference>
<evidence type="ECO:0000256" key="1">
    <source>
        <dbReference type="ARBA" id="ARBA00023015"/>
    </source>
</evidence>
<dbReference type="PROSITE" id="PS50977">
    <property type="entry name" value="HTH_TETR_2"/>
    <property type="match status" value="1"/>
</dbReference>
<keyword evidence="2 4" id="KW-0238">DNA-binding</keyword>
<dbReference type="Pfam" id="PF00440">
    <property type="entry name" value="TetR_N"/>
    <property type="match status" value="1"/>
</dbReference>
<evidence type="ECO:0000256" key="2">
    <source>
        <dbReference type="ARBA" id="ARBA00023125"/>
    </source>
</evidence>
<dbReference type="InterPro" id="IPR050109">
    <property type="entry name" value="HTH-type_TetR-like_transc_reg"/>
</dbReference>
<gene>
    <name evidence="6" type="ORF">JOM49_007344</name>
</gene>
<evidence type="ECO:0000313" key="6">
    <source>
        <dbReference type="EMBL" id="MBP2185818.1"/>
    </source>
</evidence>
<evidence type="ECO:0000256" key="4">
    <source>
        <dbReference type="PROSITE-ProRule" id="PRU00335"/>
    </source>
</evidence>
<protein>
    <submittedName>
        <fullName evidence="6">AcrR family transcriptional regulator</fullName>
    </submittedName>
</protein>
<comment type="caution">
    <text evidence="6">The sequence shown here is derived from an EMBL/GenBank/DDBJ whole genome shotgun (WGS) entry which is preliminary data.</text>
</comment>
<dbReference type="PANTHER" id="PTHR30055:SF234">
    <property type="entry name" value="HTH-TYPE TRANSCRIPTIONAL REGULATOR BETI"/>
    <property type="match status" value="1"/>
</dbReference>
<evidence type="ECO:0000313" key="7">
    <source>
        <dbReference type="Proteomes" id="UP000741013"/>
    </source>
</evidence>
<dbReference type="InterPro" id="IPR009057">
    <property type="entry name" value="Homeodomain-like_sf"/>
</dbReference>
<reference evidence="6 7" key="1">
    <citation type="submission" date="2021-03" db="EMBL/GenBank/DDBJ databases">
        <title>Sequencing the genomes of 1000 actinobacteria strains.</title>
        <authorList>
            <person name="Klenk H.-P."/>
        </authorList>
    </citation>
    <scope>NUCLEOTIDE SEQUENCE [LARGE SCALE GENOMIC DNA]</scope>
    <source>
        <strain evidence="6 7">DSM 45510</strain>
    </source>
</reference>
<accession>A0ABS4Q2J9</accession>
<keyword evidence="7" id="KW-1185">Reference proteome</keyword>
<dbReference type="Gene3D" id="1.10.357.10">
    <property type="entry name" value="Tetracycline Repressor, domain 2"/>
    <property type="match status" value="1"/>
</dbReference>
<sequence>MRTRFRELQMLASSETRRREGTMVRLSRVELQERNRAKVLAAAREEFTERGFRDAKVDAIAERAELTRGAVYSNFPGKRALYFAVLADLAEQATEPPHATPGRDLREAVGSFARTWVTRLPLADDGSALDAARLGMDLVSEVSSDERLRKPFAQLTKLNALLLGLAMERLQPPERPAGAPPPRVVRVAESIWTTLQGASRLAASAPGFVEPFDVVSACEQLAGLELSDWWAVPRTKAAQKVEQPWAPPDAVDLVRREHVALDGDGVVAVLGLHRLAAVEQAVRFGDEVTVVLVTSSPEELMPLARLTIAELANCLRPAFPVSAWPRLKIVCDASGTLAAAAGVGEVDDDTEVAIRVEGGRIVARADGSGAGHAVAVARGKVAN</sequence>
<keyword evidence="3" id="KW-0804">Transcription</keyword>
<dbReference type="EMBL" id="JAGGMS010000001">
    <property type="protein sequence ID" value="MBP2185818.1"/>
    <property type="molecule type" value="Genomic_DNA"/>
</dbReference>